<dbReference type="KEGG" id="hir:HETIRDRAFT_167976"/>
<dbReference type="OrthoDB" id="2758459at2759"/>
<dbReference type="GeneID" id="20668142"/>
<evidence type="ECO:0000313" key="2">
    <source>
        <dbReference type="Proteomes" id="UP000030671"/>
    </source>
</evidence>
<dbReference type="RefSeq" id="XP_009542632.1">
    <property type="nucleotide sequence ID" value="XM_009544337.1"/>
</dbReference>
<protein>
    <submittedName>
        <fullName evidence="1">Uncharacterized protein</fullName>
    </submittedName>
</protein>
<dbReference type="InParanoid" id="W4KLA0"/>
<proteinExistence type="predicted"/>
<dbReference type="Proteomes" id="UP000030671">
    <property type="component" value="Unassembled WGS sequence"/>
</dbReference>
<sequence>MTATPSSFSSSSPAFSPFSSNQLKLPYQTDSSCVYHQSHSSQSLVSNSNDYNDILRILIKADHDMLVRAGNCPYNQHLQQLAQAESQHMALFAQIVLYKNAYNKIITAIPQLLSTTSNPFSHPIPSMPVSPSVNTPIAITWSMQWCPSRILLGQDMIMPLAPNMDSDCSKLPYFSRKGWNSQEKGKAGKGGPQSENVGLQFAEDINRQAVPYVVAKEMQAMLNSLFHSLLANGQAAEVSNSFTHEARMYIHVTMSNHFPLLLLCEGGR</sequence>
<evidence type="ECO:0000313" key="1">
    <source>
        <dbReference type="EMBL" id="ETW85811.1"/>
    </source>
</evidence>
<dbReference type="AlphaFoldDB" id="W4KLA0"/>
<dbReference type="EMBL" id="KI925455">
    <property type="protein sequence ID" value="ETW85811.1"/>
    <property type="molecule type" value="Genomic_DNA"/>
</dbReference>
<organism evidence="1 2">
    <name type="scientific">Heterobasidion irregulare (strain TC 32-1)</name>
    <dbReference type="NCBI Taxonomy" id="747525"/>
    <lineage>
        <taxon>Eukaryota</taxon>
        <taxon>Fungi</taxon>
        <taxon>Dikarya</taxon>
        <taxon>Basidiomycota</taxon>
        <taxon>Agaricomycotina</taxon>
        <taxon>Agaricomycetes</taxon>
        <taxon>Russulales</taxon>
        <taxon>Bondarzewiaceae</taxon>
        <taxon>Heterobasidion</taxon>
        <taxon>Heterobasidion annosum species complex</taxon>
    </lineage>
</organism>
<name>W4KLA0_HETIT</name>
<dbReference type="HOGENOM" id="CLU_1038501_0_0_1"/>
<gene>
    <name evidence="1" type="ORF">HETIRDRAFT_167976</name>
</gene>
<keyword evidence="2" id="KW-1185">Reference proteome</keyword>
<reference evidence="1 2" key="1">
    <citation type="journal article" date="2012" name="New Phytol.">
        <title>Insight into trade-off between wood decay and parasitism from the genome of a fungal forest pathogen.</title>
        <authorList>
            <person name="Olson A."/>
            <person name="Aerts A."/>
            <person name="Asiegbu F."/>
            <person name="Belbahri L."/>
            <person name="Bouzid O."/>
            <person name="Broberg A."/>
            <person name="Canback B."/>
            <person name="Coutinho P.M."/>
            <person name="Cullen D."/>
            <person name="Dalman K."/>
            <person name="Deflorio G."/>
            <person name="van Diepen L.T."/>
            <person name="Dunand C."/>
            <person name="Duplessis S."/>
            <person name="Durling M."/>
            <person name="Gonthier P."/>
            <person name="Grimwood J."/>
            <person name="Fossdal C.G."/>
            <person name="Hansson D."/>
            <person name="Henrissat B."/>
            <person name="Hietala A."/>
            <person name="Himmelstrand K."/>
            <person name="Hoffmeister D."/>
            <person name="Hogberg N."/>
            <person name="James T.Y."/>
            <person name="Karlsson M."/>
            <person name="Kohler A."/>
            <person name="Kues U."/>
            <person name="Lee Y.H."/>
            <person name="Lin Y.C."/>
            <person name="Lind M."/>
            <person name="Lindquist E."/>
            <person name="Lombard V."/>
            <person name="Lucas S."/>
            <person name="Lunden K."/>
            <person name="Morin E."/>
            <person name="Murat C."/>
            <person name="Park J."/>
            <person name="Raffaello T."/>
            <person name="Rouze P."/>
            <person name="Salamov A."/>
            <person name="Schmutz J."/>
            <person name="Solheim H."/>
            <person name="Stahlberg J."/>
            <person name="Velez H."/>
            <person name="de Vries R.P."/>
            <person name="Wiebenga A."/>
            <person name="Woodward S."/>
            <person name="Yakovlev I."/>
            <person name="Garbelotto M."/>
            <person name="Martin F."/>
            <person name="Grigoriev I.V."/>
            <person name="Stenlid J."/>
        </authorList>
    </citation>
    <scope>NUCLEOTIDE SEQUENCE [LARGE SCALE GENOMIC DNA]</scope>
    <source>
        <strain evidence="1 2">TC 32-1</strain>
    </source>
</reference>
<accession>W4KLA0</accession>